<evidence type="ECO:0000313" key="2">
    <source>
        <dbReference type="EMBL" id="WZN65980.1"/>
    </source>
</evidence>
<dbReference type="EMBL" id="CP151513">
    <property type="protein sequence ID" value="WZN65980.1"/>
    <property type="molecule type" value="Genomic_DNA"/>
</dbReference>
<gene>
    <name evidence="2" type="ORF">HKI87_13g75430</name>
</gene>
<sequence>MLAKAKGAVAGRAAAIANQAESIATLNVESQIKSGAAAVQNAVEANLRGARGGGGIGGTVAAVGVGVGVAAVTAAASTIAPAVVSMVKQSEEEVPVPPATCWCGFTPMSPGCLATTTKALCFLPSLVFHLLGWLCYAAVAQVDLAVMACLCLFPATRVRVSKTTGKTLSWLRNAKHGKPWVTDHILTQARRDPETGCLEGCHYCMAQCQLRNGEPTEVCTLCCETYCGGGRFKSGHYYGHGVAAPCQVCLLDNDEQV</sequence>
<feature type="transmembrane region" description="Helical" evidence="1">
    <location>
        <begin position="130"/>
        <end position="153"/>
    </location>
</feature>
<proteinExistence type="predicted"/>
<organism evidence="2 3">
    <name type="scientific">Chloropicon roscoffensis</name>
    <dbReference type="NCBI Taxonomy" id="1461544"/>
    <lineage>
        <taxon>Eukaryota</taxon>
        <taxon>Viridiplantae</taxon>
        <taxon>Chlorophyta</taxon>
        <taxon>Chloropicophyceae</taxon>
        <taxon>Chloropicales</taxon>
        <taxon>Chloropicaceae</taxon>
        <taxon>Chloropicon</taxon>
    </lineage>
</organism>
<keyword evidence="1" id="KW-0812">Transmembrane</keyword>
<accession>A0AAX4PI26</accession>
<evidence type="ECO:0000313" key="3">
    <source>
        <dbReference type="Proteomes" id="UP001472866"/>
    </source>
</evidence>
<keyword evidence="1" id="KW-1133">Transmembrane helix</keyword>
<dbReference type="AlphaFoldDB" id="A0AAX4PI26"/>
<dbReference type="Proteomes" id="UP001472866">
    <property type="component" value="Chromosome 13"/>
</dbReference>
<name>A0AAX4PI26_9CHLO</name>
<protein>
    <submittedName>
        <fullName evidence="2">Uncharacterized protein</fullName>
    </submittedName>
</protein>
<evidence type="ECO:0000256" key="1">
    <source>
        <dbReference type="SAM" id="Phobius"/>
    </source>
</evidence>
<reference evidence="2 3" key="1">
    <citation type="submission" date="2024-03" db="EMBL/GenBank/DDBJ databases">
        <title>Complete genome sequence of the green alga Chloropicon roscoffensis RCC1871.</title>
        <authorList>
            <person name="Lemieux C."/>
            <person name="Pombert J.-F."/>
            <person name="Otis C."/>
            <person name="Turmel M."/>
        </authorList>
    </citation>
    <scope>NUCLEOTIDE SEQUENCE [LARGE SCALE GENOMIC DNA]</scope>
    <source>
        <strain evidence="2 3">RCC1871</strain>
    </source>
</reference>
<keyword evidence="3" id="KW-1185">Reference proteome</keyword>
<keyword evidence="1" id="KW-0472">Membrane</keyword>